<dbReference type="KEGG" id="vcop:MM50RIKEN_01700"/>
<sequence>MVSAALVGQVIQSYRLRKGMSQEVLSGLAGLDRTHYSKIERGLRSPTLDTLFKIAQALDIPPSDIVRQIEQQISEYPEP</sequence>
<dbReference type="RefSeq" id="WP_021858055.1">
    <property type="nucleotide sequence ID" value="NZ_AP023418.1"/>
</dbReference>
<dbReference type="PANTHER" id="PTHR46797:SF1">
    <property type="entry name" value="METHYLPHOSPHONATE SYNTHASE"/>
    <property type="match status" value="1"/>
</dbReference>
<dbReference type="SMART" id="SM00530">
    <property type="entry name" value="HTH_XRE"/>
    <property type="match status" value="1"/>
</dbReference>
<gene>
    <name evidence="3" type="ORF">MM50RIKEN_01700</name>
</gene>
<name>A0A810Q2D0_9FIRM</name>
<keyword evidence="4" id="KW-1185">Reference proteome</keyword>
<proteinExistence type="predicted"/>
<dbReference type="PANTHER" id="PTHR46797">
    <property type="entry name" value="HTH-TYPE TRANSCRIPTIONAL REGULATOR"/>
    <property type="match status" value="1"/>
</dbReference>
<evidence type="ECO:0000313" key="4">
    <source>
        <dbReference type="Proteomes" id="UP000681035"/>
    </source>
</evidence>
<evidence type="ECO:0000259" key="2">
    <source>
        <dbReference type="PROSITE" id="PS50943"/>
    </source>
</evidence>
<dbReference type="InterPro" id="IPR050807">
    <property type="entry name" value="TransReg_Diox_bact_type"/>
</dbReference>
<evidence type="ECO:0000313" key="3">
    <source>
        <dbReference type="EMBL" id="BCK80407.1"/>
    </source>
</evidence>
<accession>A0A810Q2D0</accession>
<organism evidence="3 4">
    <name type="scientific">Vescimonas coprocola</name>
    <dbReference type="NCBI Taxonomy" id="2714355"/>
    <lineage>
        <taxon>Bacteria</taxon>
        <taxon>Bacillati</taxon>
        <taxon>Bacillota</taxon>
        <taxon>Clostridia</taxon>
        <taxon>Eubacteriales</taxon>
        <taxon>Oscillospiraceae</taxon>
        <taxon>Vescimonas</taxon>
    </lineage>
</organism>
<dbReference type="GO" id="GO:0003677">
    <property type="term" value="F:DNA binding"/>
    <property type="evidence" value="ECO:0007669"/>
    <property type="project" value="UniProtKB-KW"/>
</dbReference>
<dbReference type="Pfam" id="PF01381">
    <property type="entry name" value="HTH_3"/>
    <property type="match status" value="1"/>
</dbReference>
<dbReference type="PROSITE" id="PS50943">
    <property type="entry name" value="HTH_CROC1"/>
    <property type="match status" value="1"/>
</dbReference>
<dbReference type="CDD" id="cd00093">
    <property type="entry name" value="HTH_XRE"/>
    <property type="match status" value="1"/>
</dbReference>
<dbReference type="GO" id="GO:0003700">
    <property type="term" value="F:DNA-binding transcription factor activity"/>
    <property type="evidence" value="ECO:0007669"/>
    <property type="project" value="TreeGrafter"/>
</dbReference>
<dbReference type="Gene3D" id="1.10.260.40">
    <property type="entry name" value="lambda repressor-like DNA-binding domains"/>
    <property type="match status" value="1"/>
</dbReference>
<dbReference type="InterPro" id="IPR010982">
    <property type="entry name" value="Lambda_DNA-bd_dom_sf"/>
</dbReference>
<dbReference type="Proteomes" id="UP000681035">
    <property type="component" value="Chromosome"/>
</dbReference>
<dbReference type="EMBL" id="AP023418">
    <property type="protein sequence ID" value="BCK80407.1"/>
    <property type="molecule type" value="Genomic_DNA"/>
</dbReference>
<reference evidence="3" key="1">
    <citation type="submission" date="2020-09" db="EMBL/GenBank/DDBJ databases">
        <title>New species isolated from human feces.</title>
        <authorList>
            <person name="Kitahara M."/>
            <person name="Shigeno Y."/>
            <person name="Shime M."/>
            <person name="Matsumoto Y."/>
            <person name="Nakamura S."/>
            <person name="Motooka D."/>
            <person name="Fukuoka S."/>
            <person name="Nishikawa H."/>
            <person name="Benno Y."/>
        </authorList>
    </citation>
    <scope>NUCLEOTIDE SEQUENCE</scope>
    <source>
        <strain evidence="3">MM50</strain>
    </source>
</reference>
<feature type="domain" description="HTH cro/C1-type" evidence="2">
    <location>
        <begin position="11"/>
        <end position="65"/>
    </location>
</feature>
<protein>
    <recommendedName>
        <fullName evidence="2">HTH cro/C1-type domain-containing protein</fullName>
    </recommendedName>
</protein>
<dbReference type="SUPFAM" id="SSF47413">
    <property type="entry name" value="lambda repressor-like DNA-binding domains"/>
    <property type="match status" value="1"/>
</dbReference>
<dbReference type="AlphaFoldDB" id="A0A810Q2D0"/>
<dbReference type="GO" id="GO:0005829">
    <property type="term" value="C:cytosol"/>
    <property type="evidence" value="ECO:0007669"/>
    <property type="project" value="TreeGrafter"/>
</dbReference>
<evidence type="ECO:0000256" key="1">
    <source>
        <dbReference type="ARBA" id="ARBA00023125"/>
    </source>
</evidence>
<dbReference type="InterPro" id="IPR001387">
    <property type="entry name" value="Cro/C1-type_HTH"/>
</dbReference>
<keyword evidence="1" id="KW-0238">DNA-binding</keyword>